<feature type="domain" description="FAD/NAD(P)-binding" evidence="5">
    <location>
        <begin position="153"/>
        <end position="327"/>
    </location>
</feature>
<dbReference type="PRINTS" id="PR00419">
    <property type="entry name" value="ADXRDTASE"/>
</dbReference>
<dbReference type="NCBIfam" id="TIGR01317">
    <property type="entry name" value="GOGAT_sm_gam"/>
    <property type="match status" value="1"/>
</dbReference>
<dbReference type="PANTHER" id="PTHR43100">
    <property type="entry name" value="GLUTAMATE SYNTHASE [NADPH] SMALL CHAIN"/>
    <property type="match status" value="1"/>
</dbReference>
<evidence type="ECO:0000256" key="1">
    <source>
        <dbReference type="ARBA" id="ARBA00022605"/>
    </source>
</evidence>
<evidence type="ECO:0000256" key="2">
    <source>
        <dbReference type="ARBA" id="ARBA00023002"/>
    </source>
</evidence>
<dbReference type="InterPro" id="IPR036188">
    <property type="entry name" value="FAD/NAD-bd_sf"/>
</dbReference>
<dbReference type="EMBL" id="JACRSX010000013">
    <property type="protein sequence ID" value="MBC8562930.1"/>
    <property type="molecule type" value="Genomic_DNA"/>
</dbReference>
<dbReference type="PANTHER" id="PTHR43100:SF1">
    <property type="entry name" value="GLUTAMATE SYNTHASE [NADPH] SMALL CHAIN"/>
    <property type="match status" value="1"/>
</dbReference>
<evidence type="ECO:0000313" key="7">
    <source>
        <dbReference type="EMBL" id="MBC8562930.1"/>
    </source>
</evidence>
<dbReference type="RefSeq" id="WP_022463379.1">
    <property type="nucleotide sequence ID" value="NZ_JACRSX010000013.1"/>
</dbReference>
<dbReference type="Proteomes" id="UP000606193">
    <property type="component" value="Unassembled WGS sequence"/>
</dbReference>
<reference evidence="7 8" key="1">
    <citation type="submission" date="2020-08" db="EMBL/GenBank/DDBJ databases">
        <title>Genome public.</title>
        <authorList>
            <person name="Liu C."/>
            <person name="Sun Q."/>
        </authorList>
    </citation>
    <scope>NUCLEOTIDE SEQUENCE [LARGE SCALE GENOMIC DNA]</scope>
    <source>
        <strain evidence="7 8">NSJ-37</strain>
    </source>
</reference>
<evidence type="ECO:0000313" key="8">
    <source>
        <dbReference type="Proteomes" id="UP000606193"/>
    </source>
</evidence>
<keyword evidence="8" id="KW-1185">Reference proteome</keyword>
<organism evidence="7 8">
    <name type="scientific">Jutongia huaianensis</name>
    <dbReference type="NCBI Taxonomy" id="2763668"/>
    <lineage>
        <taxon>Bacteria</taxon>
        <taxon>Bacillati</taxon>
        <taxon>Bacillota</taxon>
        <taxon>Clostridia</taxon>
        <taxon>Lachnospirales</taxon>
        <taxon>Lachnospiraceae</taxon>
        <taxon>Jutongia</taxon>
    </lineage>
</organism>
<evidence type="ECO:0000256" key="3">
    <source>
        <dbReference type="ARBA" id="ARBA00023164"/>
    </source>
</evidence>
<keyword evidence="1" id="KW-0028">Amino-acid biosynthesis</keyword>
<evidence type="ECO:0000256" key="4">
    <source>
        <dbReference type="ARBA" id="ARBA00029440"/>
    </source>
</evidence>
<dbReference type="Pfam" id="PF07992">
    <property type="entry name" value="Pyr_redox_2"/>
    <property type="match status" value="1"/>
</dbReference>
<name>A0ABR7N2T6_9FIRM</name>
<keyword evidence="2" id="KW-0560">Oxidoreductase</keyword>
<feature type="domain" description="Dihydroprymidine dehydrogenase" evidence="6">
    <location>
        <begin position="23"/>
        <end position="136"/>
    </location>
</feature>
<dbReference type="InterPro" id="IPR023753">
    <property type="entry name" value="FAD/NAD-binding_dom"/>
</dbReference>
<dbReference type="InterPro" id="IPR006005">
    <property type="entry name" value="Glut_synth_ssu1"/>
</dbReference>
<gene>
    <name evidence="7" type="ORF">H8704_09890</name>
</gene>
<proteinExistence type="predicted"/>
<dbReference type="InterPro" id="IPR051394">
    <property type="entry name" value="Glutamate_Synthase"/>
</dbReference>
<evidence type="ECO:0000259" key="5">
    <source>
        <dbReference type="Pfam" id="PF07992"/>
    </source>
</evidence>
<sequence>MGKPTGFLEYERKNNQAVEPLERIKNFNEFHTPMREKERREQAARCMNCGVPFCQSGMMIAGMASGCPLNNLVPEWNDLLYHGNYKKALQLLRQTNNFPEFTSRVCPALCEAACTCGLNDTPVTCKANENAIIEYGYANDLMGPQPPKTRTGKKVAVIGSGPSGLAAADQLNRRGHSVTVYERNDHIGGLLMYGIPNMKLEKWVIDRKQKVMEEEGVKFVVNADVGKDVKAADLLKEYDSVILACGASNPRDIKAKGREADGIYFAVDFLTRSTKHVLTGKKEGWVDTKGKNVIVIGGGDTGNDCVGTAVRQGAKSVTQLEMMPKLPDERAASNPWPEWPRVCKTDYGQEEAIAVFGHDPRIYQTTVKEFIADKNGKLKKVKLVKLEAKKDPKTGRMNMTEIAGSEFEMPADVVLIAAGFLGAQDYVAKAFGVKLNARTNVETAPGEFKTSVDKVFTAGDMHRGQSLVVWGINEGRHVAKEVDQFLMGYTNLD</sequence>
<comment type="pathway">
    <text evidence="4">Amino-acid biosynthesis.</text>
</comment>
<dbReference type="Pfam" id="PF14691">
    <property type="entry name" value="Fer4_20"/>
    <property type="match status" value="1"/>
</dbReference>
<dbReference type="Gene3D" id="3.50.50.60">
    <property type="entry name" value="FAD/NAD(P)-binding domain"/>
    <property type="match status" value="2"/>
</dbReference>
<dbReference type="InterPro" id="IPR009051">
    <property type="entry name" value="Helical_ferredxn"/>
</dbReference>
<keyword evidence="3" id="KW-0314">Glutamate biosynthesis</keyword>
<dbReference type="SUPFAM" id="SSF51971">
    <property type="entry name" value="Nucleotide-binding domain"/>
    <property type="match status" value="2"/>
</dbReference>
<protein>
    <submittedName>
        <fullName evidence="7">Glutamate synthase subunit beta</fullName>
    </submittedName>
</protein>
<dbReference type="InterPro" id="IPR028261">
    <property type="entry name" value="DPD_II"/>
</dbReference>
<evidence type="ECO:0000259" key="6">
    <source>
        <dbReference type="Pfam" id="PF14691"/>
    </source>
</evidence>
<dbReference type="Gene3D" id="1.10.1060.10">
    <property type="entry name" value="Alpha-helical ferredoxin"/>
    <property type="match status" value="1"/>
</dbReference>
<dbReference type="SUPFAM" id="SSF46548">
    <property type="entry name" value="alpha-helical ferredoxin"/>
    <property type="match status" value="1"/>
</dbReference>
<comment type="caution">
    <text evidence="7">The sequence shown here is derived from an EMBL/GenBank/DDBJ whole genome shotgun (WGS) entry which is preliminary data.</text>
</comment>
<accession>A0ABR7N2T6</accession>